<name>A0A4Q9KXB7_9MICR</name>
<dbReference type="Proteomes" id="UP000293045">
    <property type="component" value="Unassembled WGS sequence"/>
</dbReference>
<protein>
    <submittedName>
        <fullName evidence="1">Uncharacterized protein</fullName>
    </submittedName>
</protein>
<organism evidence="1 2">
    <name type="scientific">Hamiltosporidium magnivora</name>
    <dbReference type="NCBI Taxonomy" id="148818"/>
    <lineage>
        <taxon>Eukaryota</taxon>
        <taxon>Fungi</taxon>
        <taxon>Fungi incertae sedis</taxon>
        <taxon>Microsporidia</taxon>
        <taxon>Dubosqiidae</taxon>
        <taxon>Hamiltosporidium</taxon>
    </lineage>
</organism>
<dbReference type="VEuPathDB" id="MicrosporidiaDB:CWI39_1960p0020"/>
<dbReference type="VEuPathDB" id="MicrosporidiaDB:CWI36_0504p0020"/>
<reference evidence="1 2" key="1">
    <citation type="submission" date="2017-12" db="EMBL/GenBank/DDBJ databases">
        <authorList>
            <person name="Pombert J.-F."/>
            <person name="Haag K.L."/>
            <person name="Ebert D."/>
        </authorList>
    </citation>
    <scope>NUCLEOTIDE SEQUENCE [LARGE SCALE GENOMIC DNA]</scope>
    <source>
        <strain evidence="1">IL-BN-2</strain>
    </source>
</reference>
<evidence type="ECO:0000313" key="1">
    <source>
        <dbReference type="EMBL" id="TBT99607.1"/>
    </source>
</evidence>
<evidence type="ECO:0000313" key="2">
    <source>
        <dbReference type="Proteomes" id="UP000293045"/>
    </source>
</evidence>
<dbReference type="EMBL" id="PIXR01001960">
    <property type="protein sequence ID" value="TBT99607.1"/>
    <property type="molecule type" value="Genomic_DNA"/>
</dbReference>
<proteinExistence type="predicted"/>
<comment type="caution">
    <text evidence="1">The sequence shown here is derived from an EMBL/GenBank/DDBJ whole genome shotgun (WGS) entry which is preliminary data.</text>
</comment>
<dbReference type="AlphaFoldDB" id="A0A4Q9KXB7"/>
<accession>A0A4Q9KXB7</accession>
<gene>
    <name evidence="1" type="ORF">CWI39_1960p0020</name>
</gene>
<sequence>MYIKVRNIDKIINHFRIEEIFKMNTKIYYRKYFLSSKNQTEYIFLYKNISEIYLAEFLNNTILIQKIEVKIVFEEINQVRSTYNIDKESRTLVLYSMKDIEIEILEKYFKKKIIFFSKQNTTQNIFYIFIEFEDNIDFPKILNQGYIYIDTLRIKIYYFLDYLDHIIDINDRK</sequence>